<keyword evidence="2" id="KW-1185">Reference proteome</keyword>
<organism evidence="1 2">
    <name type="scientific">Malassezia caprae</name>
    <dbReference type="NCBI Taxonomy" id="1381934"/>
    <lineage>
        <taxon>Eukaryota</taxon>
        <taxon>Fungi</taxon>
        <taxon>Dikarya</taxon>
        <taxon>Basidiomycota</taxon>
        <taxon>Ustilaginomycotina</taxon>
        <taxon>Malasseziomycetes</taxon>
        <taxon>Malasseziales</taxon>
        <taxon>Malasseziaceae</taxon>
        <taxon>Malassezia</taxon>
    </lineage>
</organism>
<sequence length="64" mass="6915">MASAFGQASQSPQSVELFKRTQESDLPKDVLAAFEAERFTWGEIPQVEPPAAFCGAPMLCQGLV</sequence>
<protein>
    <submittedName>
        <fullName evidence="1">Uncharacterized protein</fullName>
    </submittedName>
</protein>
<dbReference type="AlphaFoldDB" id="A0AAF0IWH8"/>
<proteinExistence type="predicted"/>
<reference evidence="1" key="1">
    <citation type="submission" date="2023-03" db="EMBL/GenBank/DDBJ databases">
        <title>Mating type loci evolution in Malassezia.</title>
        <authorList>
            <person name="Coelho M.A."/>
        </authorList>
    </citation>
    <scope>NUCLEOTIDE SEQUENCE</scope>
    <source>
        <strain evidence="1">CBS 10434</strain>
    </source>
</reference>
<name>A0AAF0IWH8_9BASI</name>
<accession>A0AAF0IWH8</accession>
<evidence type="ECO:0000313" key="1">
    <source>
        <dbReference type="EMBL" id="WFD19583.1"/>
    </source>
</evidence>
<dbReference type="EMBL" id="CP119910">
    <property type="protein sequence ID" value="WFD19583.1"/>
    <property type="molecule type" value="Genomic_DNA"/>
</dbReference>
<gene>
    <name evidence="1" type="ORF">MCAP1_001817</name>
</gene>
<evidence type="ECO:0000313" key="2">
    <source>
        <dbReference type="Proteomes" id="UP001220961"/>
    </source>
</evidence>
<dbReference type="Proteomes" id="UP001220961">
    <property type="component" value="Chromosome 3"/>
</dbReference>